<dbReference type="STRING" id="51031.W2TDI6"/>
<dbReference type="AlphaFoldDB" id="W2TDI6"/>
<keyword evidence="2" id="KW-1185">Reference proteome</keyword>
<accession>W2TDI6</accession>
<dbReference type="Proteomes" id="UP000053676">
    <property type="component" value="Unassembled WGS sequence"/>
</dbReference>
<evidence type="ECO:0000313" key="2">
    <source>
        <dbReference type="Proteomes" id="UP000053676"/>
    </source>
</evidence>
<name>W2TDI6_NECAM</name>
<proteinExistence type="predicted"/>
<gene>
    <name evidence="1" type="ORF">NECAME_09387</name>
</gene>
<organism evidence="1 2">
    <name type="scientific">Necator americanus</name>
    <name type="common">Human hookworm</name>
    <dbReference type="NCBI Taxonomy" id="51031"/>
    <lineage>
        <taxon>Eukaryota</taxon>
        <taxon>Metazoa</taxon>
        <taxon>Ecdysozoa</taxon>
        <taxon>Nematoda</taxon>
        <taxon>Chromadorea</taxon>
        <taxon>Rhabditida</taxon>
        <taxon>Rhabditina</taxon>
        <taxon>Rhabditomorpha</taxon>
        <taxon>Strongyloidea</taxon>
        <taxon>Ancylostomatidae</taxon>
        <taxon>Bunostominae</taxon>
        <taxon>Necator</taxon>
    </lineage>
</organism>
<dbReference type="KEGG" id="nai:NECAME_09387"/>
<evidence type="ECO:0000313" key="1">
    <source>
        <dbReference type="EMBL" id="ETN80115.1"/>
    </source>
</evidence>
<dbReference type="EMBL" id="KI659213">
    <property type="protein sequence ID" value="ETN80115.1"/>
    <property type="molecule type" value="Genomic_DNA"/>
</dbReference>
<reference evidence="2" key="1">
    <citation type="journal article" date="2014" name="Nat. Genet.">
        <title>Genome of the human hookworm Necator americanus.</title>
        <authorList>
            <person name="Tang Y.T."/>
            <person name="Gao X."/>
            <person name="Rosa B.A."/>
            <person name="Abubucker S."/>
            <person name="Hallsworth-Pepin K."/>
            <person name="Martin J."/>
            <person name="Tyagi R."/>
            <person name="Heizer E."/>
            <person name="Zhang X."/>
            <person name="Bhonagiri-Palsikar V."/>
            <person name="Minx P."/>
            <person name="Warren W.C."/>
            <person name="Wang Q."/>
            <person name="Zhan B."/>
            <person name="Hotez P.J."/>
            <person name="Sternberg P.W."/>
            <person name="Dougall A."/>
            <person name="Gaze S.T."/>
            <person name="Mulvenna J."/>
            <person name="Sotillo J."/>
            <person name="Ranganathan S."/>
            <person name="Rabelo E.M."/>
            <person name="Wilson R.K."/>
            <person name="Felgner P.L."/>
            <person name="Bethony J."/>
            <person name="Hawdon J.M."/>
            <person name="Gasser R.B."/>
            <person name="Loukas A."/>
            <person name="Mitreva M."/>
        </authorList>
    </citation>
    <scope>NUCLEOTIDE SEQUENCE [LARGE SCALE GENOMIC DNA]</scope>
</reference>
<sequence length="155" mass="17299">MKYQKKNSTLFAQKQSIWKCALKSPSLTTGACDVPTSKRSNLASQGNPRLLSSAICISPSLKYLAPYVSLLNSLLRLDCDLARPFTAKQFAAACQQHHIVGNIQFETLDVREDLKYPAGEPIFEISEVPHMALAHIKRLQRMCKHCKITANLGNR</sequence>
<protein>
    <submittedName>
        <fullName evidence="1">Uncharacterized protein</fullName>
    </submittedName>
</protein>